<evidence type="ECO:0000256" key="5">
    <source>
        <dbReference type="ARBA" id="ARBA00022989"/>
    </source>
</evidence>
<evidence type="ECO:0000256" key="8">
    <source>
        <dbReference type="ARBA" id="ARBA00023170"/>
    </source>
</evidence>
<dbReference type="InterPro" id="IPR000276">
    <property type="entry name" value="GPCR_Rhodpsn"/>
</dbReference>
<dbReference type="PANTHER" id="PTHR24230">
    <property type="entry name" value="G-PROTEIN COUPLED RECEPTOR"/>
    <property type="match status" value="1"/>
</dbReference>
<dbReference type="Pfam" id="PF00001">
    <property type="entry name" value="7tm_1"/>
    <property type="match status" value="1"/>
</dbReference>
<keyword evidence="14" id="KW-1185">Reference proteome</keyword>
<keyword evidence="9 10" id="KW-0807">Transducer</keyword>
<evidence type="ECO:0000313" key="13">
    <source>
        <dbReference type="EMBL" id="KYN12036.1"/>
    </source>
</evidence>
<evidence type="ECO:0000256" key="2">
    <source>
        <dbReference type="ARBA" id="ARBA00010663"/>
    </source>
</evidence>
<organism evidence="13 14">
    <name type="scientific">Trachymyrmex cornetzi</name>
    <dbReference type="NCBI Taxonomy" id="471704"/>
    <lineage>
        <taxon>Eukaryota</taxon>
        <taxon>Metazoa</taxon>
        <taxon>Ecdysozoa</taxon>
        <taxon>Arthropoda</taxon>
        <taxon>Hexapoda</taxon>
        <taxon>Insecta</taxon>
        <taxon>Pterygota</taxon>
        <taxon>Neoptera</taxon>
        <taxon>Endopterygota</taxon>
        <taxon>Hymenoptera</taxon>
        <taxon>Apocrita</taxon>
        <taxon>Aculeata</taxon>
        <taxon>Formicoidea</taxon>
        <taxon>Formicidae</taxon>
        <taxon>Myrmicinae</taxon>
        <taxon>Trachymyrmex</taxon>
    </lineage>
</organism>
<keyword evidence="4 10" id="KW-0812">Transmembrane</keyword>
<feature type="transmembrane region" description="Helical" evidence="11">
    <location>
        <begin position="68"/>
        <end position="93"/>
    </location>
</feature>
<dbReference type="PRINTS" id="PR00237">
    <property type="entry name" value="GPCRRHODOPSN"/>
</dbReference>
<evidence type="ECO:0000256" key="6">
    <source>
        <dbReference type="ARBA" id="ARBA00023040"/>
    </source>
</evidence>
<comment type="subcellular location">
    <subcellularLocation>
        <location evidence="1">Cell membrane</location>
        <topology evidence="1">Multi-pass membrane protein</topology>
    </subcellularLocation>
</comment>
<feature type="domain" description="G-protein coupled receptors family 1 profile" evidence="12">
    <location>
        <begin position="85"/>
        <end position="353"/>
    </location>
</feature>
<dbReference type="PROSITE" id="PS00237">
    <property type="entry name" value="G_PROTEIN_RECEP_F1_1"/>
    <property type="match status" value="1"/>
</dbReference>
<sequence>MKPSTINSSNSINLSNVTSFSLVSPNLCENLTDFIGRDVLAEQSIEYLWDTKNMTCLKRHAPELTSAIYLKVIVLAVISVLSLVGNLATIYSITKNRRKQHRSTIYLLIFHLSVADLLVTIFCLAGEAIWSYTVAWLWGNIACKIFKFLQMFSLYLSTFVLVLIGVDRFVAVRYPMKGLNTPQTCSRFVLLTWLLSFILATPQIAIFHVVQGPFVEEFMQCVTHGFYTERWQEQLYASFSLFFMFLLPLAILITTYVSTVLTISRSRRNFKMDQTKTYINIDLNRRRLMNRAKTKSLRISVVIVAAFLIWWTPYYTMMIILLFINPDDHLSAELQNGIFFFGMSNSLVNPLIYGAFHLWPQRQRQDSYHRSEASMNQRNMKRRDTKMPLLSYQDSNNKVINATQQHQKNDKVFTNIGNVYNTRNKVDKILTRDFNNAKYINKNTNSPHKNIYLFNQNLLKNPKSPVFKKLNKPANSLSVDTAQTDIYLQRKRTISVNSDSDIFKSEIYNTENFEDIDLLHNLDSVIKFEDCKDIFLSTMINTTQEDDGEMIKDPVTDPLSISDCEKEDTNIFADSCSMSRKRRRIKTSQFQIKWQESECHFKKDKHELNIEEKRLLKKLNNFEEWEEMPLINIKKLLELHIKLIHKVPPQHKIELSGSHAPTREEKILFQKHGPIRKGSYRPTEDKIIRKNWNTFCKLHDWDPENPKPFLYWRHNGRYYINDIEERQRFVQFLANGLPWRTLYSVYTRFKVLYCNKITYTRYSAKEDKKILTYIESEYLDKPLVNIKWTLPLIKKFIKTLLNVTISKDIKELKDATLPKSVWDKMEEELNINENVLRTFWQHHMYTKGISNTREIIWPNVAQHFDGATAIFLCKIFFYLVQECNRTDTDNFADVVEHLYHNKIPEIQNAYTDKFLPRIIYENGKISLLNMETCNNTNSTDS</sequence>
<keyword evidence="8 10" id="KW-0675">Receptor</keyword>
<evidence type="ECO:0000256" key="9">
    <source>
        <dbReference type="ARBA" id="ARBA00023224"/>
    </source>
</evidence>
<keyword evidence="5 11" id="KW-1133">Transmembrane helix</keyword>
<keyword evidence="3" id="KW-1003">Cell membrane</keyword>
<dbReference type="PANTHER" id="PTHR24230:SF163">
    <property type="entry name" value="CORAZONIN RECEPTOR, ISOFORM B"/>
    <property type="match status" value="1"/>
</dbReference>
<keyword evidence="6 10" id="KW-0297">G-protein coupled receptor</keyword>
<proteinExistence type="inferred from homology"/>
<dbReference type="FunFam" id="1.20.1070.10:FF:000319">
    <property type="entry name" value="Drm corazonin receptor"/>
    <property type="match status" value="1"/>
</dbReference>
<dbReference type="SUPFAM" id="SSF81321">
    <property type="entry name" value="Family A G protein-coupled receptor-like"/>
    <property type="match status" value="1"/>
</dbReference>
<evidence type="ECO:0000256" key="11">
    <source>
        <dbReference type="SAM" id="Phobius"/>
    </source>
</evidence>
<dbReference type="Gene3D" id="1.20.1070.10">
    <property type="entry name" value="Rhodopsin 7-helix transmembrane proteins"/>
    <property type="match status" value="1"/>
</dbReference>
<feature type="transmembrane region" description="Helical" evidence="11">
    <location>
        <begin position="152"/>
        <end position="176"/>
    </location>
</feature>
<dbReference type="EMBL" id="KQ980874">
    <property type="protein sequence ID" value="KYN12036.1"/>
    <property type="molecule type" value="Genomic_DNA"/>
</dbReference>
<evidence type="ECO:0000256" key="10">
    <source>
        <dbReference type="RuleBase" id="RU000688"/>
    </source>
</evidence>
<dbReference type="InterPro" id="IPR017452">
    <property type="entry name" value="GPCR_Rhodpsn_7TM"/>
</dbReference>
<evidence type="ECO:0000256" key="3">
    <source>
        <dbReference type="ARBA" id="ARBA00022475"/>
    </source>
</evidence>
<gene>
    <name evidence="13" type="ORF">ALC57_15787</name>
</gene>
<evidence type="ECO:0000313" key="14">
    <source>
        <dbReference type="Proteomes" id="UP000078492"/>
    </source>
</evidence>
<reference evidence="13 14" key="1">
    <citation type="submission" date="2015-09" db="EMBL/GenBank/DDBJ databases">
        <title>Trachymyrmex cornetzi WGS genome.</title>
        <authorList>
            <person name="Nygaard S."/>
            <person name="Hu H."/>
            <person name="Boomsma J."/>
            <person name="Zhang G."/>
        </authorList>
    </citation>
    <scope>NUCLEOTIDE SEQUENCE [LARGE SCALE GENOMIC DNA]</scope>
    <source>
        <strain evidence="13">Tcor2-1</strain>
        <tissue evidence="13">Whole body</tissue>
    </source>
</reference>
<keyword evidence="7 11" id="KW-0472">Membrane</keyword>
<accession>A0A151IW23</accession>
<dbReference type="AlphaFoldDB" id="A0A151IW23"/>
<name>A0A151IW23_9HYME</name>
<evidence type="ECO:0000256" key="1">
    <source>
        <dbReference type="ARBA" id="ARBA00004651"/>
    </source>
</evidence>
<dbReference type="CDD" id="cd15384">
    <property type="entry name" value="7tmA_GnRHR_invertebrate"/>
    <property type="match status" value="1"/>
</dbReference>
<feature type="transmembrane region" description="Helical" evidence="11">
    <location>
        <begin position="297"/>
        <end position="324"/>
    </location>
</feature>
<dbReference type="PROSITE" id="PS50262">
    <property type="entry name" value="G_PROTEIN_RECEP_F1_2"/>
    <property type="match status" value="1"/>
</dbReference>
<dbReference type="Proteomes" id="UP000078492">
    <property type="component" value="Unassembled WGS sequence"/>
</dbReference>
<evidence type="ECO:0000256" key="4">
    <source>
        <dbReference type="ARBA" id="ARBA00022692"/>
    </source>
</evidence>
<protein>
    <submittedName>
        <fullName evidence="13">Gonadotropin-releasing hormone receptor</fullName>
    </submittedName>
</protein>
<feature type="transmembrane region" description="Helical" evidence="11">
    <location>
        <begin position="105"/>
        <end position="132"/>
    </location>
</feature>
<dbReference type="STRING" id="471704.A0A151IW23"/>
<dbReference type="GO" id="GO:0005886">
    <property type="term" value="C:plasma membrane"/>
    <property type="evidence" value="ECO:0007669"/>
    <property type="project" value="UniProtKB-SubCell"/>
</dbReference>
<feature type="transmembrane region" description="Helical" evidence="11">
    <location>
        <begin position="235"/>
        <end position="263"/>
    </location>
</feature>
<feature type="transmembrane region" description="Helical" evidence="11">
    <location>
        <begin position="188"/>
        <end position="210"/>
    </location>
</feature>
<evidence type="ECO:0000259" key="12">
    <source>
        <dbReference type="PROSITE" id="PS50262"/>
    </source>
</evidence>
<evidence type="ECO:0000256" key="7">
    <source>
        <dbReference type="ARBA" id="ARBA00023136"/>
    </source>
</evidence>
<comment type="similarity">
    <text evidence="2 10">Belongs to the G-protein coupled receptor 1 family.</text>
</comment>
<dbReference type="GO" id="GO:0035237">
    <property type="term" value="F:corazonin receptor activity"/>
    <property type="evidence" value="ECO:0007669"/>
    <property type="project" value="TreeGrafter"/>
</dbReference>